<evidence type="ECO:0000256" key="2">
    <source>
        <dbReference type="ARBA" id="ARBA00004886"/>
    </source>
</evidence>
<dbReference type="NCBIfam" id="TIGR02110">
    <property type="entry name" value="PQQ_syn_pqqF"/>
    <property type="match status" value="1"/>
</dbReference>
<comment type="cofactor">
    <cofactor evidence="1">
        <name>Zn(2+)</name>
        <dbReference type="ChEBI" id="CHEBI:29105"/>
    </cofactor>
</comment>
<evidence type="ECO:0000256" key="1">
    <source>
        <dbReference type="ARBA" id="ARBA00001947"/>
    </source>
</evidence>
<evidence type="ECO:0000256" key="13">
    <source>
        <dbReference type="RuleBase" id="RU004447"/>
    </source>
</evidence>
<dbReference type="EMBL" id="OBKZ01000034">
    <property type="protein sequence ID" value="SOB53602.1"/>
    <property type="molecule type" value="Genomic_DNA"/>
</dbReference>
<evidence type="ECO:0000313" key="18">
    <source>
        <dbReference type="EMBL" id="SOB53602.1"/>
    </source>
</evidence>
<evidence type="ECO:0000256" key="4">
    <source>
        <dbReference type="ARBA" id="ARBA00015088"/>
    </source>
</evidence>
<evidence type="ECO:0000256" key="7">
    <source>
        <dbReference type="ARBA" id="ARBA00022801"/>
    </source>
</evidence>
<dbReference type="Pfam" id="PF05193">
    <property type="entry name" value="Peptidase_M16_C"/>
    <property type="match status" value="1"/>
</dbReference>
<evidence type="ECO:0000256" key="5">
    <source>
        <dbReference type="ARBA" id="ARBA00022670"/>
    </source>
</evidence>
<dbReference type="RefSeq" id="WP_097192359.1">
    <property type="nucleotide sequence ID" value="NZ_OBKZ01000034.1"/>
</dbReference>
<accession>A0AAX2HAM7</accession>
<keyword evidence="6" id="KW-0479">Metal-binding</keyword>
<feature type="domain" description="Coenzyme PQQ synthesis protein F-like C-terminal lobe" evidence="17">
    <location>
        <begin position="657"/>
        <end position="756"/>
    </location>
</feature>
<dbReference type="PROSITE" id="PS00143">
    <property type="entry name" value="INSULINASE"/>
    <property type="match status" value="1"/>
</dbReference>
<keyword evidence="8" id="KW-0862">Zinc</keyword>
<comment type="function">
    <text evidence="11">Required for coenzyme pyrroloquinoline quinone (PQQ) biosynthesis. It is thought that this protein is a protease that cleaves peptides bond in a small peptide (gene pqqA), providing the glutamate and tyrosine residues which are necessary for the synthesis of PQQ.</text>
</comment>
<dbReference type="AlphaFoldDB" id="A0AAX2HAM7"/>
<dbReference type="SUPFAM" id="SSF63411">
    <property type="entry name" value="LuxS/MPP-like metallohydrolase"/>
    <property type="match status" value="2"/>
</dbReference>
<dbReference type="InterPro" id="IPR007863">
    <property type="entry name" value="Peptidase_M16_C"/>
</dbReference>
<dbReference type="GO" id="GO:0018189">
    <property type="term" value="P:pyrroloquinoline quinone biosynthetic process"/>
    <property type="evidence" value="ECO:0007669"/>
    <property type="project" value="UniProtKB-KW"/>
</dbReference>
<comment type="caution">
    <text evidence="18">The sequence shown here is derived from an EMBL/GenBank/DDBJ whole genome shotgun (WGS) entry which is preliminary data.</text>
</comment>
<dbReference type="Pfam" id="PF22456">
    <property type="entry name" value="PqqF-like_C_4"/>
    <property type="match status" value="1"/>
</dbReference>
<name>A0AAX2HAM7_9PSED</name>
<dbReference type="Proteomes" id="UP000219564">
    <property type="component" value="Unassembled WGS sequence"/>
</dbReference>
<evidence type="ECO:0000259" key="16">
    <source>
        <dbReference type="Pfam" id="PF22455"/>
    </source>
</evidence>
<dbReference type="GO" id="GO:0005737">
    <property type="term" value="C:cytoplasm"/>
    <property type="evidence" value="ECO:0007669"/>
    <property type="project" value="UniProtKB-ARBA"/>
</dbReference>
<dbReference type="GO" id="GO:0004222">
    <property type="term" value="F:metalloendopeptidase activity"/>
    <property type="evidence" value="ECO:0007669"/>
    <property type="project" value="InterPro"/>
</dbReference>
<evidence type="ECO:0000259" key="14">
    <source>
        <dbReference type="Pfam" id="PF00675"/>
    </source>
</evidence>
<evidence type="ECO:0000256" key="9">
    <source>
        <dbReference type="ARBA" id="ARBA00022905"/>
    </source>
</evidence>
<dbReference type="Gene3D" id="3.30.830.10">
    <property type="entry name" value="Metalloenzyme, LuxS/M16 peptidase-like"/>
    <property type="match status" value="2"/>
</dbReference>
<feature type="domain" description="Peptidase M16 C-terminal" evidence="15">
    <location>
        <begin position="181"/>
        <end position="333"/>
    </location>
</feature>
<proteinExistence type="inferred from homology"/>
<evidence type="ECO:0000256" key="6">
    <source>
        <dbReference type="ARBA" id="ARBA00022723"/>
    </source>
</evidence>
<keyword evidence="7 18" id="KW-0378">Hydrolase</keyword>
<keyword evidence="10" id="KW-0482">Metalloprotease</keyword>
<evidence type="ECO:0000256" key="3">
    <source>
        <dbReference type="ARBA" id="ARBA00007261"/>
    </source>
</evidence>
<feature type="domain" description="Peptidase M16 N-terminal" evidence="14">
    <location>
        <begin position="28"/>
        <end position="146"/>
    </location>
</feature>
<comment type="similarity">
    <text evidence="3 13">Belongs to the peptidase M16 family.</text>
</comment>
<dbReference type="InterPro" id="IPR011844">
    <property type="entry name" value="PQQ_synth_PqqF"/>
</dbReference>
<evidence type="ECO:0000259" key="17">
    <source>
        <dbReference type="Pfam" id="PF22456"/>
    </source>
</evidence>
<evidence type="ECO:0000256" key="11">
    <source>
        <dbReference type="ARBA" id="ARBA00024932"/>
    </source>
</evidence>
<feature type="domain" description="Coenzyme PQQ synthesis protein F C-terminal lobe" evidence="16">
    <location>
        <begin position="464"/>
        <end position="588"/>
    </location>
</feature>
<evidence type="ECO:0000259" key="15">
    <source>
        <dbReference type="Pfam" id="PF05193"/>
    </source>
</evidence>
<sequence>MPALNTPDLLRLTTRNGLTLTVRHVPRLTRSAACIRVAVGSHDVPADWPGLAHFLEHLLFLGTERFPAAQGLMAYVQQHGGHLNARTSERHTDFFFELPPEAFAGGLDRLCDMLAHPRLDPDDQRREREVLHAEFIAWAREPSAQRDLQRLQPLNATHPLRGFHAGNRYSLPVPRAAFQRALTHFHEQFYRTGHMTLSLVGPQSQDTLIALAERYSLELQPGTAATPQPPPPLMSEGSSQYVQVEGSHVDLMFTLEQLPTASEEALAFLCHWINADKPGGLLAHLRQQQLTDSLRATPVYQFQDQALLGLTFTGSTDMRAKAQPIRDAVDDWLCFFSAQQPWTGLRNEYRRVQERQQQVSSALELARRDVQHHPTGLSDHGVEALAVILKHMQTEPRPSGQHAWQLPTPNPFLISEKHPVTAGLIRGQTSAHRGLRTFAQDRLRSRREVSAMTFSPALANPNGEAAVYVRWHLGVTPAPSLLPALQHRLLTLQHDAREAGVDMSLTAQGNDWLLKLHGLQEPMPAILEHALPLLTPLTDDAPGATPQTPLMPIRQLLKRLPELHTRFALPAADTVQHVWPSARWHGLAVGVSSASQPMISSALSKAPGTPDPHLTHAVETPSARHWHTEPCESSEQALLLFCPAPRADLTQEAAWRLLAHLAQTPFYQRLRVELQMGYAVFSGVRQLGDRTGLLLGVQSPQAKTADIFEQVRTFLGQLPQQIAALDEASFIEARTALAQQFSAEALSLAQAADLLWHAQQAGHSSDYLKVLYNALMTLDRATTLKAAECLNDPDSDWLCVATEPQTESFYQRRS</sequence>
<organism evidence="18 19">
    <name type="scientific">Pseudomonas lundensis</name>
    <dbReference type="NCBI Taxonomy" id="86185"/>
    <lineage>
        <taxon>Bacteria</taxon>
        <taxon>Pseudomonadati</taxon>
        <taxon>Pseudomonadota</taxon>
        <taxon>Gammaproteobacteria</taxon>
        <taxon>Pseudomonadales</taxon>
        <taxon>Pseudomonadaceae</taxon>
        <taxon>Pseudomonas</taxon>
    </lineage>
</organism>
<dbReference type="InterPro" id="IPR054733">
    <property type="entry name" value="PqqF_C_3"/>
</dbReference>
<dbReference type="GO" id="GO:0008270">
    <property type="term" value="F:zinc ion binding"/>
    <property type="evidence" value="ECO:0007669"/>
    <property type="project" value="InterPro"/>
</dbReference>
<dbReference type="PANTHER" id="PTHR43690:SF18">
    <property type="entry name" value="INSULIN-DEGRADING ENZYME-RELATED"/>
    <property type="match status" value="1"/>
</dbReference>
<dbReference type="InterPro" id="IPR011249">
    <property type="entry name" value="Metalloenz_LuxS/M16"/>
</dbReference>
<evidence type="ECO:0000256" key="10">
    <source>
        <dbReference type="ARBA" id="ARBA00023049"/>
    </source>
</evidence>
<keyword evidence="5" id="KW-0645">Protease</keyword>
<dbReference type="Pfam" id="PF22455">
    <property type="entry name" value="PqqF_C_3"/>
    <property type="match status" value="1"/>
</dbReference>
<gene>
    <name evidence="18" type="primary">pqqF</name>
    <name evidence="18" type="ORF">PLUA15_40058</name>
</gene>
<reference evidence="18 19" key="1">
    <citation type="submission" date="2017-08" db="EMBL/GenBank/DDBJ databases">
        <authorList>
            <person name="Chaillou S."/>
        </authorList>
    </citation>
    <scope>NUCLEOTIDE SEQUENCE [LARGE SCALE GENOMIC DNA]</scope>
    <source>
        <strain evidence="18 19">MFPA15A1205</strain>
    </source>
</reference>
<dbReference type="PANTHER" id="PTHR43690">
    <property type="entry name" value="NARDILYSIN"/>
    <property type="match status" value="1"/>
</dbReference>
<dbReference type="InterPro" id="IPR001431">
    <property type="entry name" value="Pept_M16_Zn_BS"/>
</dbReference>
<keyword evidence="9" id="KW-0884">PQQ biosynthesis</keyword>
<evidence type="ECO:0000256" key="8">
    <source>
        <dbReference type="ARBA" id="ARBA00022833"/>
    </source>
</evidence>
<dbReference type="InterPro" id="IPR054734">
    <property type="entry name" value="PqqF-like_C_4"/>
</dbReference>
<protein>
    <recommendedName>
        <fullName evidence="4">Coenzyme PQQ synthesis protein F</fullName>
    </recommendedName>
    <alternativeName>
        <fullName evidence="12">Pyrroloquinoline quinone biosynthesis protein F</fullName>
    </alternativeName>
</protein>
<dbReference type="Pfam" id="PF00675">
    <property type="entry name" value="Peptidase_M16"/>
    <property type="match status" value="1"/>
</dbReference>
<dbReference type="InterPro" id="IPR050626">
    <property type="entry name" value="Peptidase_M16"/>
</dbReference>
<dbReference type="GO" id="GO:0006508">
    <property type="term" value="P:proteolysis"/>
    <property type="evidence" value="ECO:0007669"/>
    <property type="project" value="UniProtKB-KW"/>
</dbReference>
<evidence type="ECO:0000313" key="19">
    <source>
        <dbReference type="Proteomes" id="UP000219564"/>
    </source>
</evidence>
<dbReference type="InterPro" id="IPR011765">
    <property type="entry name" value="Pept_M16_N"/>
</dbReference>
<comment type="pathway">
    <text evidence="2">Cofactor biosynthesis; pyrroloquinoline quinone biosynthesis.</text>
</comment>
<evidence type="ECO:0000256" key="12">
    <source>
        <dbReference type="ARBA" id="ARBA00030977"/>
    </source>
</evidence>